<dbReference type="Pfam" id="PF04471">
    <property type="entry name" value="Mrr_cat"/>
    <property type="match status" value="2"/>
</dbReference>
<feature type="domain" description="Restriction endonuclease type IV Mrr" evidence="1">
    <location>
        <begin position="33"/>
        <end position="141"/>
    </location>
</feature>
<dbReference type="RefSeq" id="WP_190440608.1">
    <property type="nucleotide sequence ID" value="NZ_JAMPKM010000015.1"/>
</dbReference>
<dbReference type="Proteomes" id="UP001464891">
    <property type="component" value="Unassembled WGS sequence"/>
</dbReference>
<keyword evidence="2" id="KW-0378">Hydrolase</keyword>
<dbReference type="SUPFAM" id="SSF52980">
    <property type="entry name" value="Restriction endonuclease-like"/>
    <property type="match status" value="2"/>
</dbReference>
<dbReference type="PANTHER" id="PTHR30015">
    <property type="entry name" value="MRR RESTRICTION SYSTEM PROTEIN"/>
    <property type="match status" value="1"/>
</dbReference>
<dbReference type="InterPro" id="IPR007560">
    <property type="entry name" value="Restrct_endonuc_IV_Mrr"/>
</dbReference>
<keyword evidence="2" id="KW-0255">Endonuclease</keyword>
<sequence>MDDQLKTSLLSRIEQLQDAWEVKWKEAEQRIFDIVEPLLSDGGYQVSYKQRKVGDSGFDISAIREETDDLLPYTLAVEYKHYKKPVGLDVVNAAIGAAITQRINRVILITSSRFTKDALELATRDLPLDLELFGFEELKAWVDRIDVDDQNDTREIQQILSFVSRRFAELVAKNPRCLDELEWRDLERLLSEVFDAIGFSVELTPGSKDGGKDLILQCEVDGNHCTYIVEVKHWRSGSRVGKDATRDFLNVIVHEGHNGGLYLSTYGYTNTAFESLSEIERRTLRFGDEEKIVSLCKTYYKLRSGIWSPPSKLTDVLFDGTE</sequence>
<feature type="domain" description="Restriction endonuclease type IV Mrr" evidence="1">
    <location>
        <begin position="178"/>
        <end position="295"/>
    </location>
</feature>
<dbReference type="EMBL" id="JAMPKM010000015">
    <property type="protein sequence ID" value="MEP0819589.1"/>
    <property type="molecule type" value="Genomic_DNA"/>
</dbReference>
<proteinExistence type="predicted"/>
<dbReference type="GO" id="GO:0004519">
    <property type="term" value="F:endonuclease activity"/>
    <property type="evidence" value="ECO:0007669"/>
    <property type="project" value="UniProtKB-KW"/>
</dbReference>
<keyword evidence="3" id="KW-1185">Reference proteome</keyword>
<dbReference type="PANTHER" id="PTHR30015:SF7">
    <property type="entry name" value="TYPE IV METHYL-DIRECTED RESTRICTION ENZYME ECOKMRR"/>
    <property type="match status" value="1"/>
</dbReference>
<evidence type="ECO:0000259" key="1">
    <source>
        <dbReference type="Pfam" id="PF04471"/>
    </source>
</evidence>
<gene>
    <name evidence="2" type="ORF">NC998_21045</name>
</gene>
<reference evidence="2 3" key="1">
    <citation type="submission" date="2022-04" db="EMBL/GenBank/DDBJ databases">
        <title>Positive selection, recombination, and allopatry shape intraspecific diversity of widespread and dominant cyanobacteria.</title>
        <authorList>
            <person name="Wei J."/>
            <person name="Shu W."/>
            <person name="Hu C."/>
        </authorList>
    </citation>
    <scope>NUCLEOTIDE SEQUENCE [LARGE SCALE GENOMIC DNA]</scope>
    <source>
        <strain evidence="2 3">GB2-A4</strain>
    </source>
</reference>
<name>A0ABV0JD62_9CYAN</name>
<dbReference type="Gene3D" id="3.40.1350.10">
    <property type="match status" value="2"/>
</dbReference>
<evidence type="ECO:0000313" key="3">
    <source>
        <dbReference type="Proteomes" id="UP001464891"/>
    </source>
</evidence>
<evidence type="ECO:0000313" key="2">
    <source>
        <dbReference type="EMBL" id="MEP0819589.1"/>
    </source>
</evidence>
<organism evidence="2 3">
    <name type="scientific">Trichocoleus desertorum GB2-A4</name>
    <dbReference type="NCBI Taxonomy" id="2933944"/>
    <lineage>
        <taxon>Bacteria</taxon>
        <taxon>Bacillati</taxon>
        <taxon>Cyanobacteriota</taxon>
        <taxon>Cyanophyceae</taxon>
        <taxon>Leptolyngbyales</taxon>
        <taxon>Trichocoleusaceae</taxon>
        <taxon>Trichocoleus</taxon>
    </lineage>
</organism>
<accession>A0ABV0JD62</accession>
<dbReference type="InterPro" id="IPR011335">
    <property type="entry name" value="Restrct_endonuc-II-like"/>
</dbReference>
<keyword evidence="2" id="KW-0540">Nuclease</keyword>
<protein>
    <submittedName>
        <fullName evidence="2">Restriction endonuclease</fullName>
    </submittedName>
</protein>
<comment type="caution">
    <text evidence="2">The sequence shown here is derived from an EMBL/GenBank/DDBJ whole genome shotgun (WGS) entry which is preliminary data.</text>
</comment>
<dbReference type="InterPro" id="IPR052906">
    <property type="entry name" value="Type_IV_Methyl-Rstrct_Enzyme"/>
</dbReference>
<dbReference type="InterPro" id="IPR011856">
    <property type="entry name" value="tRNA_endonuc-like_dom_sf"/>
</dbReference>